<dbReference type="GO" id="GO:0032259">
    <property type="term" value="P:methylation"/>
    <property type="evidence" value="ECO:0007669"/>
    <property type="project" value="UniProtKB-KW"/>
</dbReference>
<gene>
    <name evidence="1" type="ORF">GCM10010468_03810</name>
</gene>
<dbReference type="InterPro" id="IPR006764">
    <property type="entry name" value="SAM_dep_MeTrfase_SAV2177_type"/>
</dbReference>
<dbReference type="Gene3D" id="3.40.50.150">
    <property type="entry name" value="Vaccinia Virus protein VP39"/>
    <property type="match status" value="1"/>
</dbReference>
<dbReference type="Proteomes" id="UP001501237">
    <property type="component" value="Unassembled WGS sequence"/>
</dbReference>
<dbReference type="SUPFAM" id="SSF53335">
    <property type="entry name" value="S-adenosyl-L-methionine-dependent methyltransferases"/>
    <property type="match status" value="1"/>
</dbReference>
<sequence length="276" mass="29960">MNSSGRGVFDPSVPNIARVMDYLDGGKDNFAVDRVLADRLLEITPEVPILIGELRKFVRKAIAYLAGQGIRQFVDIGCGLPTCGSVHEILQELDVRGTVVYLDEDPVVVAHGQAILSTYGRSAGPDAPLTRVIRADPRDPGALLSRPELTELIDFAEPTAFLVRTQLALLDDPEATALMESLIDRLAPGGHLLISHIVRDPAEARTDEMTRLFKTDEMFDGDRDRVRTRAQVAGLLKGLDLVSPGLVPLPAWRPVFGEPAVDPETFLGVGALGRKP</sequence>
<dbReference type="InterPro" id="IPR029063">
    <property type="entry name" value="SAM-dependent_MTases_sf"/>
</dbReference>
<evidence type="ECO:0000313" key="1">
    <source>
        <dbReference type="EMBL" id="GAA3194146.1"/>
    </source>
</evidence>
<evidence type="ECO:0000313" key="2">
    <source>
        <dbReference type="Proteomes" id="UP001501237"/>
    </source>
</evidence>
<proteinExistence type="predicted"/>
<comment type="caution">
    <text evidence="1">The sequence shown here is derived from an EMBL/GenBank/DDBJ whole genome shotgun (WGS) entry which is preliminary data.</text>
</comment>
<dbReference type="PIRSF" id="PIRSF017393">
    <property type="entry name" value="MTase_SAV2177"/>
    <property type="match status" value="1"/>
</dbReference>
<keyword evidence="1" id="KW-0808">Transferase</keyword>
<dbReference type="Pfam" id="PF04672">
    <property type="entry name" value="Methyltransf_19"/>
    <property type="match status" value="1"/>
</dbReference>
<reference evidence="2" key="1">
    <citation type="journal article" date="2019" name="Int. J. Syst. Evol. Microbiol.">
        <title>The Global Catalogue of Microorganisms (GCM) 10K type strain sequencing project: providing services to taxonomists for standard genome sequencing and annotation.</title>
        <authorList>
            <consortium name="The Broad Institute Genomics Platform"/>
            <consortium name="The Broad Institute Genome Sequencing Center for Infectious Disease"/>
            <person name="Wu L."/>
            <person name="Ma J."/>
        </authorList>
    </citation>
    <scope>NUCLEOTIDE SEQUENCE [LARGE SCALE GENOMIC DNA]</scope>
    <source>
        <strain evidence="2">JCM 9377</strain>
    </source>
</reference>
<dbReference type="GO" id="GO:0008168">
    <property type="term" value="F:methyltransferase activity"/>
    <property type="evidence" value="ECO:0007669"/>
    <property type="project" value="UniProtKB-KW"/>
</dbReference>
<accession>A0ABP6PX38</accession>
<organism evidence="1 2">
    <name type="scientific">Actinocorallia longicatena</name>
    <dbReference type="NCBI Taxonomy" id="111803"/>
    <lineage>
        <taxon>Bacteria</taxon>
        <taxon>Bacillati</taxon>
        <taxon>Actinomycetota</taxon>
        <taxon>Actinomycetes</taxon>
        <taxon>Streptosporangiales</taxon>
        <taxon>Thermomonosporaceae</taxon>
        <taxon>Actinocorallia</taxon>
    </lineage>
</organism>
<dbReference type="RefSeq" id="WP_344821379.1">
    <property type="nucleotide sequence ID" value="NZ_BAAAUV010000001.1"/>
</dbReference>
<protein>
    <submittedName>
        <fullName evidence="1">SAM-dependent methyltransferase</fullName>
    </submittedName>
</protein>
<keyword evidence="2" id="KW-1185">Reference proteome</keyword>
<name>A0ABP6PX38_9ACTN</name>
<dbReference type="EMBL" id="BAAAUV010000001">
    <property type="protein sequence ID" value="GAA3194146.1"/>
    <property type="molecule type" value="Genomic_DNA"/>
</dbReference>
<keyword evidence="1" id="KW-0489">Methyltransferase</keyword>